<evidence type="ECO:0000313" key="8">
    <source>
        <dbReference type="EMBL" id="AXI04421.1"/>
    </source>
</evidence>
<dbReference type="KEGG" id="mbah:HYN46_00125"/>
<feature type="transmembrane region" description="Helical" evidence="6">
    <location>
        <begin position="198"/>
        <end position="217"/>
    </location>
</feature>
<comment type="similarity">
    <text evidence="2">Belongs to the EamA transporter family.</text>
</comment>
<dbReference type="AlphaFoldDB" id="A0A345PAW2"/>
<feature type="transmembrane region" description="Helical" evidence="6">
    <location>
        <begin position="24"/>
        <end position="42"/>
    </location>
</feature>
<dbReference type="EMBL" id="CP031222">
    <property type="protein sequence ID" value="AXI04421.1"/>
    <property type="molecule type" value="Genomic_DNA"/>
</dbReference>
<evidence type="ECO:0000259" key="7">
    <source>
        <dbReference type="Pfam" id="PF00892"/>
    </source>
</evidence>
<reference evidence="8 9" key="1">
    <citation type="submission" date="2018-07" db="EMBL/GenBank/DDBJ databases">
        <title>Genome sequencing of Moraxellaceae gen. HYN0046.</title>
        <authorList>
            <person name="Kim M."/>
            <person name="Yi H."/>
        </authorList>
    </citation>
    <scope>NUCLEOTIDE SEQUENCE [LARGE SCALE GENOMIC DNA]</scope>
    <source>
        <strain evidence="8 9">HYN0046</strain>
    </source>
</reference>
<dbReference type="OrthoDB" id="8162550at2"/>
<feature type="transmembrane region" description="Helical" evidence="6">
    <location>
        <begin position="54"/>
        <end position="75"/>
    </location>
</feature>
<dbReference type="PANTHER" id="PTHR32322">
    <property type="entry name" value="INNER MEMBRANE TRANSPORTER"/>
    <property type="match status" value="1"/>
</dbReference>
<evidence type="ECO:0000256" key="6">
    <source>
        <dbReference type="SAM" id="Phobius"/>
    </source>
</evidence>
<feature type="transmembrane region" description="Helical" evidence="6">
    <location>
        <begin position="107"/>
        <end position="127"/>
    </location>
</feature>
<dbReference type="Pfam" id="PF00892">
    <property type="entry name" value="EamA"/>
    <property type="match status" value="2"/>
</dbReference>
<dbReference type="InterPro" id="IPR000620">
    <property type="entry name" value="EamA_dom"/>
</dbReference>
<evidence type="ECO:0000256" key="3">
    <source>
        <dbReference type="ARBA" id="ARBA00022692"/>
    </source>
</evidence>
<dbReference type="InterPro" id="IPR037185">
    <property type="entry name" value="EmrE-like"/>
</dbReference>
<comment type="subcellular location">
    <subcellularLocation>
        <location evidence="1">Membrane</location>
        <topology evidence="1">Multi-pass membrane protein</topology>
    </subcellularLocation>
</comment>
<keyword evidence="5 6" id="KW-0472">Membrane</keyword>
<dbReference type="SUPFAM" id="SSF103481">
    <property type="entry name" value="Multidrug resistance efflux transporter EmrE"/>
    <property type="match status" value="1"/>
</dbReference>
<feature type="transmembrane region" description="Helical" evidence="6">
    <location>
        <begin position="133"/>
        <end position="155"/>
    </location>
</feature>
<evidence type="ECO:0000313" key="9">
    <source>
        <dbReference type="Proteomes" id="UP000253940"/>
    </source>
</evidence>
<feature type="domain" description="EamA" evidence="7">
    <location>
        <begin position="1"/>
        <end position="124"/>
    </location>
</feature>
<feature type="transmembrane region" description="Helical" evidence="6">
    <location>
        <begin position="167"/>
        <end position="186"/>
    </location>
</feature>
<sequence length="279" mass="30594">MLIWGSFTLLSRLGATQSMTSWDIGALRFVTAALVLIPIQIYRREWRFLLDWRAWVLAMLGGVAYASLAYLGFGYAPAAHAAIWMTGMLPFWTAIAALIVLREAMTLNNWISLAVIATGLTGMSLLMLEQHTFILGIGDLFFFMASMAWGFYTAFLKRWMLPPWQAMAGVAILSAVVYLPIYMLFLPSKLAEATLPQILTQAIFQGIFVVIVAMLTFIGAVERLGAFKVGSVLALAPLLAALAAVPLLHEPLSLALVVGLIAVSIGALQPWRLFQKENV</sequence>
<feature type="transmembrane region" description="Helical" evidence="6">
    <location>
        <begin position="254"/>
        <end position="274"/>
    </location>
</feature>
<feature type="transmembrane region" description="Helical" evidence="6">
    <location>
        <begin position="81"/>
        <end position="100"/>
    </location>
</feature>
<evidence type="ECO:0000256" key="1">
    <source>
        <dbReference type="ARBA" id="ARBA00004141"/>
    </source>
</evidence>
<evidence type="ECO:0000256" key="5">
    <source>
        <dbReference type="ARBA" id="ARBA00023136"/>
    </source>
</evidence>
<keyword evidence="4 6" id="KW-1133">Transmembrane helix</keyword>
<evidence type="ECO:0000256" key="4">
    <source>
        <dbReference type="ARBA" id="ARBA00022989"/>
    </source>
</evidence>
<dbReference type="InterPro" id="IPR050638">
    <property type="entry name" value="AA-Vitamin_Transporters"/>
</dbReference>
<dbReference type="Proteomes" id="UP000253940">
    <property type="component" value="Chromosome"/>
</dbReference>
<name>A0A345PAW2_9GAMM</name>
<dbReference type="PANTHER" id="PTHR32322:SF2">
    <property type="entry name" value="EAMA DOMAIN-CONTAINING PROTEIN"/>
    <property type="match status" value="1"/>
</dbReference>
<organism evidence="8 9">
    <name type="scientific">Aquirhabdus parva</name>
    <dbReference type="NCBI Taxonomy" id="2283318"/>
    <lineage>
        <taxon>Bacteria</taxon>
        <taxon>Pseudomonadati</taxon>
        <taxon>Pseudomonadota</taxon>
        <taxon>Gammaproteobacteria</taxon>
        <taxon>Moraxellales</taxon>
        <taxon>Moraxellaceae</taxon>
        <taxon>Aquirhabdus</taxon>
    </lineage>
</organism>
<proteinExistence type="inferred from homology"/>
<protein>
    <submittedName>
        <fullName evidence="8">DMT family transporter</fullName>
    </submittedName>
</protein>
<feature type="transmembrane region" description="Helical" evidence="6">
    <location>
        <begin position="229"/>
        <end position="248"/>
    </location>
</feature>
<keyword evidence="3 6" id="KW-0812">Transmembrane</keyword>
<feature type="domain" description="EamA" evidence="7">
    <location>
        <begin position="137"/>
        <end position="268"/>
    </location>
</feature>
<accession>A0A345PAW2</accession>
<keyword evidence="9" id="KW-1185">Reference proteome</keyword>
<dbReference type="GO" id="GO:0016020">
    <property type="term" value="C:membrane"/>
    <property type="evidence" value="ECO:0007669"/>
    <property type="project" value="UniProtKB-SubCell"/>
</dbReference>
<evidence type="ECO:0000256" key="2">
    <source>
        <dbReference type="ARBA" id="ARBA00007362"/>
    </source>
</evidence>
<gene>
    <name evidence="8" type="ORF">HYN46_00125</name>
</gene>